<dbReference type="PANTHER" id="PTHR19346:SF4">
    <property type="entry name" value="SUGAR PHOSPHATE TRANSPORTER DOMAIN-CONTAINING PROTEIN"/>
    <property type="match status" value="1"/>
</dbReference>
<evidence type="ECO:0000313" key="4">
    <source>
        <dbReference type="Proteomes" id="UP000827092"/>
    </source>
</evidence>
<keyword evidence="2" id="KW-0812">Transmembrane</keyword>
<accession>A0AAV6VX02</accession>
<sequence>MSGVKLEEEKSESLESLDLKPLKYRNDSLLRKHCCKSKKFTYGEEDSSQSDSESGDAMLDLPERHRDRDQQPYVQVTRRSCFTEHRKRLSCGLFLTSFVAVSWMGGTHLLRAMYVDYSQALAANAQALNASQVEGRRAVIYPLYNAPFFTTWVCTTMNVLFFPLYLLSRLCAPASEKTSLKKELTDSLHPYQERSLSLSRFVCRCGSFTVLWVITNYMFIYSLTLLDATDVIALYTTNIAFIYLLSWVLLQEQFVGIRIVAVIMCNTGIALFAYMGGASRALTLGGVTLAAAAAAGTAVYKVLFKKFIGEVNLGQLSFFFSLVGLCNALLMWPIFLALYFSNLEIINFNEIPWLPLMGAALFIFLANLLGNFGVIFTYEVFLTLGFLFAVPASAAVDVYLYNVEFKGMKLAGVILSMIGFCLVLLPENWPDYITMCLRWRWRKYPPEPTSCNSETRTSYASRLRTQSGRVK</sequence>
<dbReference type="Proteomes" id="UP000827092">
    <property type="component" value="Unassembled WGS sequence"/>
</dbReference>
<keyword evidence="2" id="KW-0472">Membrane</keyword>
<feature type="transmembrane region" description="Helical" evidence="2">
    <location>
        <begin position="381"/>
        <end position="401"/>
    </location>
</feature>
<evidence type="ECO:0008006" key="5">
    <source>
        <dbReference type="Google" id="ProtNLM"/>
    </source>
</evidence>
<feature type="transmembrane region" description="Helical" evidence="2">
    <location>
        <begin position="146"/>
        <end position="167"/>
    </location>
</feature>
<protein>
    <recommendedName>
        <fullName evidence="5">Thiamine transporter SLC35F3</fullName>
    </recommendedName>
</protein>
<dbReference type="InterPro" id="IPR026505">
    <property type="entry name" value="Solute_c_fam_35_mem_F3/F4"/>
</dbReference>
<proteinExistence type="predicted"/>
<keyword evidence="4" id="KW-1185">Reference proteome</keyword>
<dbReference type="AlphaFoldDB" id="A0AAV6VX02"/>
<feature type="transmembrane region" description="Helical" evidence="2">
    <location>
        <begin position="201"/>
        <end position="220"/>
    </location>
</feature>
<name>A0AAV6VX02_9ARAC</name>
<feature type="transmembrane region" description="Helical" evidence="2">
    <location>
        <begin position="407"/>
        <end position="425"/>
    </location>
</feature>
<organism evidence="3 4">
    <name type="scientific">Oedothorax gibbosus</name>
    <dbReference type="NCBI Taxonomy" id="931172"/>
    <lineage>
        <taxon>Eukaryota</taxon>
        <taxon>Metazoa</taxon>
        <taxon>Ecdysozoa</taxon>
        <taxon>Arthropoda</taxon>
        <taxon>Chelicerata</taxon>
        <taxon>Arachnida</taxon>
        <taxon>Araneae</taxon>
        <taxon>Araneomorphae</taxon>
        <taxon>Entelegynae</taxon>
        <taxon>Araneoidea</taxon>
        <taxon>Linyphiidae</taxon>
        <taxon>Erigoninae</taxon>
        <taxon>Oedothorax</taxon>
    </lineage>
</organism>
<comment type="caution">
    <text evidence="3">The sequence shown here is derived from an EMBL/GenBank/DDBJ whole genome shotgun (WGS) entry which is preliminary data.</text>
</comment>
<evidence type="ECO:0000256" key="2">
    <source>
        <dbReference type="SAM" id="Phobius"/>
    </source>
</evidence>
<feature type="transmembrane region" description="Helical" evidence="2">
    <location>
        <begin position="316"/>
        <end position="339"/>
    </location>
</feature>
<reference evidence="3 4" key="1">
    <citation type="journal article" date="2022" name="Nat. Ecol. Evol.">
        <title>A masculinizing supergene underlies an exaggerated male reproductive morph in a spider.</title>
        <authorList>
            <person name="Hendrickx F."/>
            <person name="De Corte Z."/>
            <person name="Sonet G."/>
            <person name="Van Belleghem S.M."/>
            <person name="Kostlbacher S."/>
            <person name="Vangestel C."/>
        </authorList>
    </citation>
    <scope>NUCLEOTIDE SEQUENCE [LARGE SCALE GENOMIC DNA]</scope>
    <source>
        <strain evidence="3">W744_W776</strain>
    </source>
</reference>
<feature type="region of interest" description="Disordered" evidence="1">
    <location>
        <begin position="448"/>
        <end position="471"/>
    </location>
</feature>
<feature type="transmembrane region" description="Helical" evidence="2">
    <location>
        <begin position="257"/>
        <end position="275"/>
    </location>
</feature>
<feature type="transmembrane region" description="Helical" evidence="2">
    <location>
        <begin position="89"/>
        <end position="110"/>
    </location>
</feature>
<feature type="transmembrane region" description="Helical" evidence="2">
    <location>
        <begin position="232"/>
        <end position="250"/>
    </location>
</feature>
<keyword evidence="2" id="KW-1133">Transmembrane helix</keyword>
<feature type="transmembrane region" description="Helical" evidence="2">
    <location>
        <begin position="281"/>
        <end position="304"/>
    </location>
</feature>
<gene>
    <name evidence="3" type="ORF">JTE90_006243</name>
</gene>
<dbReference type="EMBL" id="JAFNEN010000022">
    <property type="protein sequence ID" value="KAG8200006.1"/>
    <property type="molecule type" value="Genomic_DNA"/>
</dbReference>
<evidence type="ECO:0000256" key="1">
    <source>
        <dbReference type="SAM" id="MobiDB-lite"/>
    </source>
</evidence>
<feature type="transmembrane region" description="Helical" evidence="2">
    <location>
        <begin position="351"/>
        <end position="369"/>
    </location>
</feature>
<evidence type="ECO:0000313" key="3">
    <source>
        <dbReference type="EMBL" id="KAG8200006.1"/>
    </source>
</evidence>
<dbReference type="SUPFAM" id="SSF103481">
    <property type="entry name" value="Multidrug resistance efflux transporter EmrE"/>
    <property type="match status" value="1"/>
</dbReference>
<dbReference type="PANTHER" id="PTHR19346">
    <property type="entry name" value="SUGAR PHOSPHATE TRANSPORTER DOMAIN-CONTAINING PROTEIN"/>
    <property type="match status" value="1"/>
</dbReference>
<feature type="compositionally biased region" description="Polar residues" evidence="1">
    <location>
        <begin position="449"/>
        <end position="471"/>
    </location>
</feature>
<dbReference type="InterPro" id="IPR037185">
    <property type="entry name" value="EmrE-like"/>
</dbReference>